<keyword evidence="3 5" id="KW-0413">Isomerase</keyword>
<comment type="similarity">
    <text evidence="2 5">Belongs to the aldose epimerase family.</text>
</comment>
<sequence length="366" mass="39469">MDAGNKGSVREECVGDGVFVYTLERGGIRAVFSNWGATLMSLFVPDAAGEMGDIVLGFDTLGPYMDGTSPYFGAIVGRVANRIARGTFSVDGERYNLPVNNGPNTLHGGNVGYDKVLWQSAMGSDWEGPSVQFTYQSFDGEQGFPGDVDVSVRYTLISGSELRTHMEARPLSRSTPISLAQHSYFNLAGHASGKDVLEHRLCLGSSSYTPVNDNQIPTGEVTPVQGTPFDFREEATIGSRIREVPGGYDHNYVLTGSNFASSAALGDEHGGDKAMGTLHLAALLWEPSSKRAMEVFTTAPGVQFYTGNFLNDVIGKGGAVYGIHSGLCLETQGFPNAINEPNFPSVVVRPGETYRHVMVHRFYTLQ</sequence>
<dbReference type="InterPro" id="IPR014718">
    <property type="entry name" value="GH-type_carb-bd"/>
</dbReference>
<evidence type="ECO:0000256" key="4">
    <source>
        <dbReference type="ARBA" id="ARBA00023277"/>
    </source>
</evidence>
<evidence type="ECO:0000256" key="3">
    <source>
        <dbReference type="ARBA" id="ARBA00023235"/>
    </source>
</evidence>
<name>A0ABP0UTL1_9BRYO</name>
<evidence type="ECO:0000256" key="5">
    <source>
        <dbReference type="PIRNR" id="PIRNR005096"/>
    </source>
</evidence>
<protein>
    <recommendedName>
        <fullName evidence="5">Aldose 1-epimerase</fullName>
        <ecNumber evidence="5">5.1.3.3</ecNumber>
    </recommendedName>
</protein>
<dbReference type="InterPro" id="IPR047215">
    <property type="entry name" value="Galactose_mutarotase-like"/>
</dbReference>
<dbReference type="NCBIfam" id="NF008277">
    <property type="entry name" value="PRK11055.1"/>
    <property type="match status" value="1"/>
</dbReference>
<gene>
    <name evidence="6" type="ORF">CSSPTR1EN2_LOCUS19841</name>
</gene>
<dbReference type="SUPFAM" id="SSF74650">
    <property type="entry name" value="Galactose mutarotase-like"/>
    <property type="match status" value="1"/>
</dbReference>
<dbReference type="InterPro" id="IPR015443">
    <property type="entry name" value="Aldose_1-epimerase"/>
</dbReference>
<dbReference type="InterPro" id="IPR011013">
    <property type="entry name" value="Gal_mutarotase_sf_dom"/>
</dbReference>
<reference evidence="6" key="1">
    <citation type="submission" date="2024-02" db="EMBL/GenBank/DDBJ databases">
        <authorList>
            <consortium name="ELIXIR-Norway"/>
            <consortium name="Elixir Norway"/>
        </authorList>
    </citation>
    <scope>NUCLEOTIDE SEQUENCE</scope>
</reference>
<keyword evidence="7" id="KW-1185">Reference proteome</keyword>
<comment type="pathway">
    <text evidence="1 5">Carbohydrate metabolism; hexose metabolism.</text>
</comment>
<evidence type="ECO:0000256" key="2">
    <source>
        <dbReference type="ARBA" id="ARBA00006206"/>
    </source>
</evidence>
<dbReference type="Pfam" id="PF01263">
    <property type="entry name" value="Aldose_epim"/>
    <property type="match status" value="1"/>
</dbReference>
<dbReference type="EMBL" id="OZ019898">
    <property type="protein sequence ID" value="CAK9229654.1"/>
    <property type="molecule type" value="Genomic_DNA"/>
</dbReference>
<dbReference type="CDD" id="cd09019">
    <property type="entry name" value="galactose_mutarotase_like"/>
    <property type="match status" value="1"/>
</dbReference>
<accession>A0ABP0UTL1</accession>
<dbReference type="EC" id="5.1.3.3" evidence="5"/>
<organism evidence="6 7">
    <name type="scientific">Sphagnum troendelagicum</name>
    <dbReference type="NCBI Taxonomy" id="128251"/>
    <lineage>
        <taxon>Eukaryota</taxon>
        <taxon>Viridiplantae</taxon>
        <taxon>Streptophyta</taxon>
        <taxon>Embryophyta</taxon>
        <taxon>Bryophyta</taxon>
        <taxon>Sphagnophytina</taxon>
        <taxon>Sphagnopsida</taxon>
        <taxon>Sphagnales</taxon>
        <taxon>Sphagnaceae</taxon>
        <taxon>Sphagnum</taxon>
    </lineage>
</organism>
<comment type="catalytic activity">
    <reaction evidence="5">
        <text>alpha-D-glucose = beta-D-glucose</text>
        <dbReference type="Rhea" id="RHEA:10264"/>
        <dbReference type="ChEBI" id="CHEBI:15903"/>
        <dbReference type="ChEBI" id="CHEBI:17925"/>
        <dbReference type="EC" id="5.1.3.3"/>
    </reaction>
</comment>
<proteinExistence type="inferred from homology"/>
<dbReference type="Gene3D" id="2.70.98.10">
    <property type="match status" value="1"/>
</dbReference>
<evidence type="ECO:0000256" key="1">
    <source>
        <dbReference type="ARBA" id="ARBA00005028"/>
    </source>
</evidence>
<dbReference type="PIRSF" id="PIRSF005096">
    <property type="entry name" value="GALM"/>
    <property type="match status" value="1"/>
</dbReference>
<dbReference type="PANTHER" id="PTHR10091:SF0">
    <property type="entry name" value="GALACTOSE MUTAROTASE"/>
    <property type="match status" value="1"/>
</dbReference>
<evidence type="ECO:0000313" key="7">
    <source>
        <dbReference type="Proteomes" id="UP001497512"/>
    </source>
</evidence>
<keyword evidence="4 5" id="KW-0119">Carbohydrate metabolism</keyword>
<evidence type="ECO:0000313" key="6">
    <source>
        <dbReference type="EMBL" id="CAK9229654.1"/>
    </source>
</evidence>
<dbReference type="PANTHER" id="PTHR10091">
    <property type="entry name" value="ALDOSE-1-EPIMERASE"/>
    <property type="match status" value="1"/>
</dbReference>
<dbReference type="Proteomes" id="UP001497512">
    <property type="component" value="Chromosome 6"/>
</dbReference>
<dbReference type="InterPro" id="IPR008183">
    <property type="entry name" value="Aldose_1/G6P_1-epimerase"/>
</dbReference>